<keyword evidence="2" id="KW-0813">Transport</keyword>
<dbReference type="InterPro" id="IPR003784">
    <property type="entry name" value="BioY"/>
</dbReference>
<keyword evidence="3" id="KW-1133">Transmembrane helix</keyword>
<sequence length="199" mass="21368">MATTVQQARAGSKFSTVDMVYCALFSTLMMIGANITAFAPFLVVGGVPITLQSFFATLAGLVLGARKGAIAMLVYTLIGLAGAPVFAQFKGGISMILAPTFGFIVVFILIAYIIGKMTEKHGTVKSYVIASLVGTVITYVIGTNWMYAAYMLWAGAPEGFDYWMAWAWMLGPLPKDIILGVFAGFFAFRINAILKVNKS</sequence>
<dbReference type="Pfam" id="PF02632">
    <property type="entry name" value="BioY"/>
    <property type="match status" value="1"/>
</dbReference>
<feature type="transmembrane region" description="Helical" evidence="3">
    <location>
        <begin position="45"/>
        <end position="63"/>
    </location>
</feature>
<gene>
    <name evidence="4" type="primary">bioY_1</name>
    <name evidence="4" type="ORF">BN1050_00458</name>
</gene>
<evidence type="ECO:0000313" key="4">
    <source>
        <dbReference type="EMBL" id="CEA00107.1"/>
    </source>
</evidence>
<accession>A0A078M487</accession>
<keyword evidence="2 3" id="KW-0472">Membrane</keyword>
<feature type="transmembrane region" description="Helical" evidence="3">
    <location>
        <begin position="70"/>
        <end position="87"/>
    </location>
</feature>
<reference evidence="4" key="1">
    <citation type="submission" date="2014-07" db="EMBL/GenBank/DDBJ databases">
        <authorList>
            <person name="Urmite Genomes Urmite Genomes"/>
        </authorList>
    </citation>
    <scope>NUCLEOTIDE SEQUENCE</scope>
    <source>
        <strain evidence="4">13S34_air</strain>
    </source>
</reference>
<organism evidence="4">
    <name type="scientific">Metalysinibacillus saudimassiliensis</name>
    <dbReference type="NCBI Taxonomy" id="1461583"/>
    <lineage>
        <taxon>Bacteria</taxon>
        <taxon>Bacillati</taxon>
        <taxon>Bacillota</taxon>
        <taxon>Bacilli</taxon>
        <taxon>Bacillales</taxon>
        <taxon>Caryophanaceae</taxon>
        <taxon>Metalysinibacillus</taxon>
    </lineage>
</organism>
<evidence type="ECO:0000256" key="3">
    <source>
        <dbReference type="SAM" id="Phobius"/>
    </source>
</evidence>
<dbReference type="GO" id="GO:0015225">
    <property type="term" value="F:biotin transmembrane transporter activity"/>
    <property type="evidence" value="ECO:0007669"/>
    <property type="project" value="UniProtKB-UniRule"/>
</dbReference>
<dbReference type="HOGENOM" id="CLU_077931_3_1_9"/>
<evidence type="ECO:0000256" key="1">
    <source>
        <dbReference type="ARBA" id="ARBA00010692"/>
    </source>
</evidence>
<feature type="transmembrane region" description="Helical" evidence="3">
    <location>
        <begin position="165"/>
        <end position="188"/>
    </location>
</feature>
<proteinExistence type="inferred from homology"/>
<dbReference type="AlphaFoldDB" id="A0A078M487"/>
<feature type="transmembrane region" description="Helical" evidence="3">
    <location>
        <begin position="93"/>
        <end position="115"/>
    </location>
</feature>
<comment type="similarity">
    <text evidence="1 2">Belongs to the BioY family.</text>
</comment>
<dbReference type="PANTHER" id="PTHR34295:SF1">
    <property type="entry name" value="BIOTIN TRANSPORTER BIOY"/>
    <property type="match status" value="1"/>
</dbReference>
<comment type="subcellular location">
    <subcellularLocation>
        <location evidence="2">Cell membrane</location>
        <topology evidence="2">Multi-pass membrane protein</topology>
    </subcellularLocation>
</comment>
<dbReference type="Gene3D" id="1.10.1760.20">
    <property type="match status" value="1"/>
</dbReference>
<protein>
    <recommendedName>
        <fullName evidence="2">Biotin transporter</fullName>
    </recommendedName>
</protein>
<dbReference type="PANTHER" id="PTHR34295">
    <property type="entry name" value="BIOTIN TRANSPORTER BIOY"/>
    <property type="match status" value="1"/>
</dbReference>
<feature type="transmembrane region" description="Helical" evidence="3">
    <location>
        <begin position="20"/>
        <end position="39"/>
    </location>
</feature>
<feature type="transmembrane region" description="Helical" evidence="3">
    <location>
        <begin position="127"/>
        <end position="153"/>
    </location>
</feature>
<dbReference type="PATRIC" id="fig|1461583.4.peg.430"/>
<dbReference type="PIRSF" id="PIRSF016661">
    <property type="entry name" value="BioY"/>
    <property type="match status" value="1"/>
</dbReference>
<dbReference type="EMBL" id="LN483073">
    <property type="protein sequence ID" value="CEA00107.1"/>
    <property type="molecule type" value="Genomic_DNA"/>
</dbReference>
<evidence type="ECO:0000256" key="2">
    <source>
        <dbReference type="PIRNR" id="PIRNR016661"/>
    </source>
</evidence>
<dbReference type="GO" id="GO:0005886">
    <property type="term" value="C:plasma membrane"/>
    <property type="evidence" value="ECO:0007669"/>
    <property type="project" value="UniProtKB-SubCell"/>
</dbReference>
<keyword evidence="2" id="KW-1003">Cell membrane</keyword>
<name>A0A078M487_9BACL</name>
<keyword evidence="3" id="KW-0812">Transmembrane</keyword>